<evidence type="ECO:0000256" key="4">
    <source>
        <dbReference type="PROSITE-ProRule" id="PRU01161"/>
    </source>
</evidence>
<dbReference type="EMBL" id="CP002292">
    <property type="protein sequence ID" value="ADP69744.1"/>
    <property type="molecule type" value="Genomic_DNA"/>
</dbReference>
<dbReference type="Gene3D" id="3.40.1090.10">
    <property type="entry name" value="Cytosolic phospholipase A2 catalytic domain"/>
    <property type="match status" value="2"/>
</dbReference>
<dbReference type="PANTHER" id="PTHR14226">
    <property type="entry name" value="NEUROPATHY TARGET ESTERASE/SWISS CHEESE D.MELANOGASTER"/>
    <property type="match status" value="1"/>
</dbReference>
<dbReference type="RefSeq" id="WP_013418148.1">
    <property type="nucleotide sequence ID" value="NC_014664.1"/>
</dbReference>
<dbReference type="HOGENOM" id="CLU_055284_2_0_5"/>
<proteinExistence type="predicted"/>
<dbReference type="GO" id="GO:0016042">
    <property type="term" value="P:lipid catabolic process"/>
    <property type="evidence" value="ECO:0007669"/>
    <property type="project" value="UniProtKB-UniRule"/>
</dbReference>
<dbReference type="SUPFAM" id="SSF52151">
    <property type="entry name" value="FabD/lysophospholipase-like"/>
    <property type="match status" value="1"/>
</dbReference>
<evidence type="ECO:0000313" key="7">
    <source>
        <dbReference type="Proteomes" id="UP000001399"/>
    </source>
</evidence>
<evidence type="ECO:0000256" key="3">
    <source>
        <dbReference type="ARBA" id="ARBA00023098"/>
    </source>
</evidence>
<evidence type="ECO:0000256" key="2">
    <source>
        <dbReference type="ARBA" id="ARBA00022963"/>
    </source>
</evidence>
<dbReference type="InterPro" id="IPR016035">
    <property type="entry name" value="Acyl_Trfase/lysoPLipase"/>
</dbReference>
<dbReference type="OrthoDB" id="5290098at2"/>
<keyword evidence="3 4" id="KW-0443">Lipid metabolism</keyword>
<dbReference type="PROSITE" id="PS51635">
    <property type="entry name" value="PNPLA"/>
    <property type="match status" value="1"/>
</dbReference>
<feature type="active site" description="Nucleophile" evidence="4">
    <location>
        <position position="56"/>
    </location>
</feature>
<keyword evidence="2 4" id="KW-0442">Lipid degradation</keyword>
<feature type="domain" description="PNPLA" evidence="5">
    <location>
        <begin position="18"/>
        <end position="237"/>
    </location>
</feature>
<dbReference type="eggNOG" id="COG1752">
    <property type="taxonomic scope" value="Bacteria"/>
</dbReference>
<evidence type="ECO:0000256" key="1">
    <source>
        <dbReference type="ARBA" id="ARBA00022801"/>
    </source>
</evidence>
<keyword evidence="1 4" id="KW-0378">Hydrolase</keyword>
<dbReference type="InterPro" id="IPR050301">
    <property type="entry name" value="NTE"/>
</dbReference>
<evidence type="ECO:0000259" key="5">
    <source>
        <dbReference type="PROSITE" id="PS51635"/>
    </source>
</evidence>
<dbReference type="InterPro" id="IPR002641">
    <property type="entry name" value="PNPLA_dom"/>
</dbReference>
<feature type="short sequence motif" description="DGA/G" evidence="4">
    <location>
        <begin position="224"/>
        <end position="226"/>
    </location>
</feature>
<accession>E3I8B9</accession>
<dbReference type="PANTHER" id="PTHR14226:SF57">
    <property type="entry name" value="BLR7027 PROTEIN"/>
    <property type="match status" value="1"/>
</dbReference>
<feature type="short sequence motif" description="GXSXG" evidence="4">
    <location>
        <begin position="54"/>
        <end position="58"/>
    </location>
</feature>
<name>E3I8B9_RHOVT</name>
<dbReference type="GO" id="GO:0016787">
    <property type="term" value="F:hydrolase activity"/>
    <property type="evidence" value="ECO:0007669"/>
    <property type="project" value="UniProtKB-UniRule"/>
</dbReference>
<keyword evidence="7" id="KW-1185">Reference proteome</keyword>
<dbReference type="Pfam" id="PF01734">
    <property type="entry name" value="Patatin"/>
    <property type="match status" value="1"/>
</dbReference>
<dbReference type="AlphaFoldDB" id="E3I8B9"/>
<sequence length="406" mass="44701">MVGRTRNVRAEPLRTGVALAGGGPLGGIYEVGALIALDEALCGLRLTECDVYVGVSAGAFFAAGLANGMTPREMHELFIETDRADDPFEPEVLMKPAFGEYAKRIAMLPPLFASAIANYVRGPNRRSVLESFLRLSQALPGGLFDSKPIRDYLQRLAAAPGHTDDFRDLKRKLYIVATDLDRSELVTFGAEGFDHVRISSAVEASAALPGFFPPVLIDGRYYVDGALQKTLHASAALRDGVRLLFAINPLVPFKADDPHPDVDIKSLAEGGFVTVMSQTIRSLIYSRMKVGMDRYRHEYPEADIVLFEPRRDDAMIFFTNVFSYADRRRLCEHAYQQTRADLRARASRLKPILARHGLSLNEAVLRDTSLTLLPPEDSSRRLGTALQELSDALARLEPALRAADGP</sequence>
<reference evidence="7" key="1">
    <citation type="journal article" date="2011" name="J. Bacteriol.">
        <title>Genome sequences of eight morphologically diverse alphaproteobacteria.</title>
        <authorList>
            <consortium name="US DOE Joint Genome Institute"/>
            <person name="Brown P.J."/>
            <person name="Kysela D.T."/>
            <person name="Buechlein A."/>
            <person name="Hemmerich C."/>
            <person name="Brun Y.V."/>
        </authorList>
    </citation>
    <scope>NUCLEOTIDE SEQUENCE [LARGE SCALE GENOMIC DNA]</scope>
    <source>
        <strain evidence="7">ATCC 17100 / ATH 3.1.1 / DSM 162 / LMG 4299</strain>
    </source>
</reference>
<organism evidence="6 7">
    <name type="scientific">Rhodomicrobium vannielii (strain ATCC 17100 / DSM 162 / LMG 4299 / NCIMB 10020 / ATH 3.1.1)</name>
    <dbReference type="NCBI Taxonomy" id="648757"/>
    <lineage>
        <taxon>Bacteria</taxon>
        <taxon>Pseudomonadati</taxon>
        <taxon>Pseudomonadota</taxon>
        <taxon>Alphaproteobacteria</taxon>
        <taxon>Hyphomicrobiales</taxon>
        <taxon>Hyphomicrobiaceae</taxon>
        <taxon>Rhodomicrobium</taxon>
    </lineage>
</organism>
<dbReference type="STRING" id="648757.Rvan_0462"/>
<dbReference type="KEGG" id="rva:Rvan_0462"/>
<evidence type="ECO:0000313" key="6">
    <source>
        <dbReference type="EMBL" id="ADP69744.1"/>
    </source>
</evidence>
<protein>
    <submittedName>
        <fullName evidence="6">Patatin</fullName>
    </submittedName>
</protein>
<gene>
    <name evidence="6" type="ordered locus">Rvan_0462</name>
</gene>
<comment type="caution">
    <text evidence="4">Lacks conserved residue(s) required for the propagation of feature annotation.</text>
</comment>
<dbReference type="Proteomes" id="UP000001399">
    <property type="component" value="Chromosome"/>
</dbReference>
<feature type="active site" description="Proton acceptor" evidence="4">
    <location>
        <position position="224"/>
    </location>
</feature>